<keyword evidence="2 5" id="KW-0812">Transmembrane</keyword>
<feature type="transmembrane region" description="Helical" evidence="5">
    <location>
        <begin position="279"/>
        <end position="299"/>
    </location>
</feature>
<dbReference type="CDD" id="cd00637">
    <property type="entry name" value="7tm_classA_rhodopsin-like"/>
    <property type="match status" value="2"/>
</dbReference>
<dbReference type="InterPro" id="IPR017452">
    <property type="entry name" value="GPCR_Rhodpsn_7TM"/>
</dbReference>
<dbReference type="Proteomes" id="UP000008281">
    <property type="component" value="Unassembled WGS sequence"/>
</dbReference>
<feature type="transmembrane region" description="Helical" evidence="5">
    <location>
        <begin position="171"/>
        <end position="190"/>
    </location>
</feature>
<dbReference type="PROSITE" id="PS50262">
    <property type="entry name" value="G_PROTEIN_RECEP_F1_2"/>
    <property type="match status" value="2"/>
</dbReference>
<dbReference type="PANTHER" id="PTHR23017:SF42">
    <property type="entry name" value="G-PROTEIN COUPLED RECEPTORS FAMILY 1 PROFILE DOMAIN-CONTAINING PROTEIN"/>
    <property type="match status" value="1"/>
</dbReference>
<feature type="transmembrane region" description="Helical" evidence="5">
    <location>
        <begin position="395"/>
        <end position="420"/>
    </location>
</feature>
<feature type="transmembrane region" description="Helical" evidence="5">
    <location>
        <begin position="440"/>
        <end position="463"/>
    </location>
</feature>
<sequence length="570" mass="65311">MQDNIIVALITLLVTVSGISLNTYVFVAARKMSSMSSSFGAITKNQTICNSMMCICFLLIVPFQLGDFHFLIKYTHFIGTAAMISDEISNLSHLLIALNRFFAVFLPNHYEKIFSIRKTKIMIIVIWIVSFTGCIILYEIVRCNLFYDEPTWNLAFIQSEKCSQLTWYSDFTFNISLVVATLFSNLLTAFKAGRNSRMMMNAAGIKMSKLQRKRELNFIRQTFFQGLSVFTGQITYYVIAPLLSNIILIFIFGSLWSFMHAVEGGIIILSNQEMRQSKIIIYAFQITSLGSLSNMLVYYAAKKMTAMNSSFGIITKNQAVCNTIICFLFLFFIVPMQLNISKSLISSSHYIGVLADSIYDISNQSHLFIAINRFCAVFFPFYYDKIFTIFLTLTIRNIIWITSFIKCTILYEILACYFMFYPEYWTFAYIDTPECTALNWYTDFVFNNSLVVITICTNLLTAYKAGKTNRMLMNSAGITMSKRQRQREINFIKQTFFQGTSIFTGQVSYYLIAPFFENVVLLFVLSAFWAFMHAAEGGIILASNREMLSVFRKQQQKKTSIFVTSGSTKV</sequence>
<reference evidence="7" key="1">
    <citation type="submission" date="2007-07" db="EMBL/GenBank/DDBJ databases">
        <title>PCAP assembly of the Caenorhabditis remanei genome.</title>
        <authorList>
            <consortium name="The Caenorhabditis remanei Sequencing Consortium"/>
            <person name="Wilson R.K."/>
        </authorList>
    </citation>
    <scope>NUCLEOTIDE SEQUENCE [LARGE SCALE GENOMIC DNA]</scope>
    <source>
        <strain evidence="7">PB4641</strain>
    </source>
</reference>
<gene>
    <name evidence="7" type="ORF">CRE_26963</name>
</gene>
<dbReference type="Pfam" id="PF10328">
    <property type="entry name" value="7TM_GPCR_Srx"/>
    <property type="match status" value="2"/>
</dbReference>
<dbReference type="PANTHER" id="PTHR23017">
    <property type="entry name" value="SERPENTINE RECEPTOR, CLASS X"/>
    <property type="match status" value="1"/>
</dbReference>
<dbReference type="EMBL" id="DS268412">
    <property type="protein sequence ID" value="EFP05489.1"/>
    <property type="molecule type" value="Genomic_DNA"/>
</dbReference>
<dbReference type="GO" id="GO:0016020">
    <property type="term" value="C:membrane"/>
    <property type="evidence" value="ECO:0007669"/>
    <property type="project" value="UniProtKB-SubCell"/>
</dbReference>
<feature type="transmembrane region" description="Helical" evidence="5">
    <location>
        <begin position="319"/>
        <end position="338"/>
    </location>
</feature>
<feature type="transmembrane region" description="Helical" evidence="5">
    <location>
        <begin position="519"/>
        <end position="542"/>
    </location>
</feature>
<dbReference type="InterPro" id="IPR019430">
    <property type="entry name" value="7TM_GPCR_serpentine_rcpt_Srx"/>
</dbReference>
<evidence type="ECO:0000313" key="7">
    <source>
        <dbReference type="EMBL" id="EFP05489.1"/>
    </source>
</evidence>
<dbReference type="AlphaFoldDB" id="E3LPI3"/>
<feature type="transmembrane region" description="Helical" evidence="5">
    <location>
        <begin position="234"/>
        <end position="259"/>
    </location>
</feature>
<evidence type="ECO:0000313" key="8">
    <source>
        <dbReference type="Proteomes" id="UP000008281"/>
    </source>
</evidence>
<name>E3LPI3_CAERE</name>
<keyword evidence="4 5" id="KW-0472">Membrane</keyword>
<accession>E3LPI3</accession>
<feature type="transmembrane region" description="Helical" evidence="5">
    <location>
        <begin position="48"/>
        <end position="71"/>
    </location>
</feature>
<dbReference type="eggNOG" id="ENOG502TJFT">
    <property type="taxonomic scope" value="Eukaryota"/>
</dbReference>
<organism evidence="8">
    <name type="scientific">Caenorhabditis remanei</name>
    <name type="common">Caenorhabditis vulgaris</name>
    <dbReference type="NCBI Taxonomy" id="31234"/>
    <lineage>
        <taxon>Eukaryota</taxon>
        <taxon>Metazoa</taxon>
        <taxon>Ecdysozoa</taxon>
        <taxon>Nematoda</taxon>
        <taxon>Chromadorea</taxon>
        <taxon>Rhabditida</taxon>
        <taxon>Rhabditina</taxon>
        <taxon>Rhabditomorpha</taxon>
        <taxon>Rhabditoidea</taxon>
        <taxon>Rhabditidae</taxon>
        <taxon>Peloderinae</taxon>
        <taxon>Caenorhabditis</taxon>
    </lineage>
</organism>
<dbReference type="OrthoDB" id="5825164at2759"/>
<keyword evidence="3 5" id="KW-1133">Transmembrane helix</keyword>
<evidence type="ECO:0000256" key="1">
    <source>
        <dbReference type="ARBA" id="ARBA00004370"/>
    </source>
</evidence>
<evidence type="ECO:0000256" key="4">
    <source>
        <dbReference type="ARBA" id="ARBA00023136"/>
    </source>
</evidence>
<feature type="domain" description="G-protein coupled receptors family 1 profile" evidence="6">
    <location>
        <begin position="293"/>
        <end position="405"/>
    </location>
</feature>
<evidence type="ECO:0000256" key="2">
    <source>
        <dbReference type="ARBA" id="ARBA00022692"/>
    </source>
</evidence>
<feature type="transmembrane region" description="Helical" evidence="5">
    <location>
        <begin position="365"/>
        <end position="383"/>
    </location>
</feature>
<evidence type="ECO:0000256" key="3">
    <source>
        <dbReference type="ARBA" id="ARBA00022989"/>
    </source>
</evidence>
<evidence type="ECO:0000259" key="6">
    <source>
        <dbReference type="PROSITE" id="PS50262"/>
    </source>
</evidence>
<feature type="transmembrane region" description="Helical" evidence="5">
    <location>
        <begin position="6"/>
        <end position="27"/>
    </location>
</feature>
<comment type="subcellular location">
    <subcellularLocation>
        <location evidence="1">Membrane</location>
    </subcellularLocation>
</comment>
<protein>
    <recommendedName>
        <fullName evidence="6">G-protein coupled receptors family 1 profile domain-containing protein</fullName>
    </recommendedName>
</protein>
<dbReference type="SUPFAM" id="SSF81321">
    <property type="entry name" value="Family A G protein-coupled receptor-like"/>
    <property type="match status" value="2"/>
</dbReference>
<dbReference type="OMA" id="YEILACY"/>
<proteinExistence type="predicted"/>
<feature type="domain" description="G-protein coupled receptors family 1 profile" evidence="6">
    <location>
        <begin position="21"/>
        <end position="131"/>
    </location>
</feature>
<evidence type="ECO:0000256" key="5">
    <source>
        <dbReference type="SAM" id="Phobius"/>
    </source>
</evidence>
<dbReference type="InParanoid" id="E3LPI3"/>
<dbReference type="Gene3D" id="1.20.1070.10">
    <property type="entry name" value="Rhodopsin 7-helix transmembrane proteins"/>
    <property type="match status" value="2"/>
</dbReference>
<keyword evidence="8" id="KW-1185">Reference proteome</keyword>
<feature type="transmembrane region" description="Helical" evidence="5">
    <location>
        <begin position="121"/>
        <end position="141"/>
    </location>
</feature>
<dbReference type="HOGENOM" id="CLU_027234_0_0_1"/>